<feature type="compositionally biased region" description="Basic residues" evidence="1">
    <location>
        <begin position="531"/>
        <end position="541"/>
    </location>
</feature>
<accession>K5WXB3</accession>
<reference evidence="3" key="1">
    <citation type="journal article" date="2012" name="Proc. Natl. Acad. Sci. U.S.A.">
        <title>Genome sequence of the button mushroom Agaricus bisporus reveals mechanisms governing adaptation to a humic-rich ecological niche.</title>
        <authorList>
            <person name="Morin E."/>
            <person name="Kohler A."/>
            <person name="Baker A.R."/>
            <person name="Foulongne-Oriol M."/>
            <person name="Lombard V."/>
            <person name="Nagy L.G."/>
            <person name="Ohm R.A."/>
            <person name="Patyshakuliyeva A."/>
            <person name="Brun A."/>
            <person name="Aerts A.L."/>
            <person name="Bailey A.M."/>
            <person name="Billette C."/>
            <person name="Coutinho P.M."/>
            <person name="Deakin G."/>
            <person name="Doddapaneni H."/>
            <person name="Floudas D."/>
            <person name="Grimwood J."/>
            <person name="Hilden K."/>
            <person name="Kuees U."/>
            <person name="LaButti K.M."/>
            <person name="Lapidus A."/>
            <person name="Lindquist E.A."/>
            <person name="Lucas S.M."/>
            <person name="Murat C."/>
            <person name="Riley R.W."/>
            <person name="Salamov A.A."/>
            <person name="Schmutz J."/>
            <person name="Subramanian V."/>
            <person name="Woesten H.A.B."/>
            <person name="Xu J."/>
            <person name="Eastwood D.C."/>
            <person name="Foster G.D."/>
            <person name="Sonnenberg A.S."/>
            <person name="Cullen D."/>
            <person name="de Vries R.P."/>
            <person name="Lundell T."/>
            <person name="Hibbett D.S."/>
            <person name="Henrissat B."/>
            <person name="Burton K.S."/>
            <person name="Kerrigan R.W."/>
            <person name="Challen M.P."/>
            <person name="Grigoriev I.V."/>
            <person name="Martin F."/>
        </authorList>
    </citation>
    <scope>NUCLEOTIDE SEQUENCE [LARGE SCALE GENOMIC DNA]</scope>
    <source>
        <strain evidence="3">JB137-S8 / ATCC MYA-4627 / FGSC 10392</strain>
    </source>
</reference>
<dbReference type="HOGENOM" id="CLU_415580_0_0_1"/>
<protein>
    <submittedName>
        <fullName evidence="2">Uncharacterized protein</fullName>
    </submittedName>
</protein>
<dbReference type="KEGG" id="abp:AGABI1DRAFT109590"/>
<evidence type="ECO:0000256" key="1">
    <source>
        <dbReference type="SAM" id="MobiDB-lite"/>
    </source>
</evidence>
<feature type="region of interest" description="Disordered" evidence="1">
    <location>
        <begin position="646"/>
        <end position="666"/>
    </location>
</feature>
<keyword evidence="3" id="KW-1185">Reference proteome</keyword>
<feature type="compositionally biased region" description="Polar residues" evidence="1">
    <location>
        <begin position="548"/>
        <end position="560"/>
    </location>
</feature>
<sequence length="683" mass="74952">MNPDQQPFSIDRTKFAGKSHSLIRRPVYSVPLIIPQQFVGGDAPFSGVGLQNDQDITWNPQIPYTQYYHYPSIFLPSLEAPTFGQQLPPPTVKTPPIKVPPETSAALTAADSHQPEKQPKPQGLFVLLTTTENLVKYGERIFENVDQHISIYARITASPRQHRNGTYYVLNIVGQEQTLKGDLYLAFGFIKGHLHVDFSSAVCKTFFLRRFRASIRGNKNPGQCIYKVQRFARGVEGLHRSQAKSILTSKFEEKARAAYWRNFQHFSLNCQGNGRVTMDLAIGGSTAGPSTSGSTQPLGPAVANAIQHGQQGREDPRGQFSEPPPAARQPQSQPSFLEEATSVALYQPSTSSRPLPHESTSYWAYPDSQGITLGNNASAFTIQGGLAATMPVYPTSTSVPQWYMDYVSNLMLQGAGIDVSIPGPDHRTTSDYTNYDISYHHTPATHIPILDQGVQAPNYSMNYSYYPSVNVEQADVSQINVSSNAVVPASASSRQGPIQVNIEPAPFPAPTPHFVPPPPSVPTPAPPAPVKTRKRGRPRRNKEKEPQVFNSYPPSTSSEQAPEPAKTGNIHVHEPRPSTTPLHNNVVATEAQTSNSAPPGVLSPASQSDFHYPPSYNAYQPGLISQPFTFTYASLAASYSSNFGIPPLPSSQTQQSNSEGLPRADDMRDWWDHDLQNFFGEGF</sequence>
<dbReference type="InParanoid" id="K5WXB3"/>
<feature type="compositionally biased region" description="Polar residues" evidence="1">
    <location>
        <begin position="650"/>
        <end position="659"/>
    </location>
</feature>
<dbReference type="GeneID" id="18822750"/>
<proteinExistence type="predicted"/>
<feature type="region of interest" description="Disordered" evidence="1">
    <location>
        <begin position="306"/>
        <end position="335"/>
    </location>
</feature>
<evidence type="ECO:0000313" key="2">
    <source>
        <dbReference type="EMBL" id="EKM75217.1"/>
    </source>
</evidence>
<dbReference type="EMBL" id="JH971417">
    <property type="protein sequence ID" value="EKM75217.1"/>
    <property type="molecule type" value="Genomic_DNA"/>
</dbReference>
<organism evidence="2 3">
    <name type="scientific">Agaricus bisporus var. burnettii (strain JB137-S8 / ATCC MYA-4627 / FGSC 10392)</name>
    <name type="common">White button mushroom</name>
    <dbReference type="NCBI Taxonomy" id="597362"/>
    <lineage>
        <taxon>Eukaryota</taxon>
        <taxon>Fungi</taxon>
        <taxon>Dikarya</taxon>
        <taxon>Basidiomycota</taxon>
        <taxon>Agaricomycotina</taxon>
        <taxon>Agaricomycetes</taxon>
        <taxon>Agaricomycetidae</taxon>
        <taxon>Agaricales</taxon>
        <taxon>Agaricineae</taxon>
        <taxon>Agaricaceae</taxon>
        <taxon>Agaricus</taxon>
    </lineage>
</organism>
<name>K5WXB3_AGABU</name>
<gene>
    <name evidence="2" type="ORF">AGABI1DRAFT_109590</name>
</gene>
<dbReference type="Proteomes" id="UP000008493">
    <property type="component" value="Unassembled WGS sequence"/>
</dbReference>
<feature type="compositionally biased region" description="Pro residues" evidence="1">
    <location>
        <begin position="505"/>
        <end position="529"/>
    </location>
</feature>
<dbReference type="AlphaFoldDB" id="K5WXB3"/>
<dbReference type="OMA" id="QHISIYA"/>
<feature type="region of interest" description="Disordered" evidence="1">
    <location>
        <begin position="499"/>
        <end position="582"/>
    </location>
</feature>
<evidence type="ECO:0000313" key="3">
    <source>
        <dbReference type="Proteomes" id="UP000008493"/>
    </source>
</evidence>
<dbReference type="RefSeq" id="XP_007334155.1">
    <property type="nucleotide sequence ID" value="XM_007334093.1"/>
</dbReference>